<feature type="domain" description="Fibronectin type-III" evidence="2">
    <location>
        <begin position="224"/>
        <end position="311"/>
    </location>
</feature>
<dbReference type="InterPro" id="IPR036179">
    <property type="entry name" value="Ig-like_dom_sf"/>
</dbReference>
<proteinExistence type="predicted"/>
<dbReference type="SMART" id="SM00060">
    <property type="entry name" value="FN3"/>
    <property type="match status" value="2"/>
</dbReference>
<dbReference type="EnsemblMetazoa" id="Aqu2.1.18727_001">
    <property type="protein sequence ID" value="Aqu2.1.18727_001"/>
    <property type="gene ID" value="Aqu2.1.18727"/>
</dbReference>
<dbReference type="CDD" id="cd00063">
    <property type="entry name" value="FN3"/>
    <property type="match status" value="1"/>
</dbReference>
<dbReference type="InterPro" id="IPR036116">
    <property type="entry name" value="FN3_sf"/>
</dbReference>
<dbReference type="PROSITE" id="PS50853">
    <property type="entry name" value="FN3"/>
    <property type="match status" value="2"/>
</dbReference>
<keyword evidence="1" id="KW-0732">Signal</keyword>
<dbReference type="AlphaFoldDB" id="A0A1X7TUJ7"/>
<feature type="chain" id="PRO_5012553050" description="Fibronectin type-III domain-containing protein" evidence="1">
    <location>
        <begin position="16"/>
        <end position="409"/>
    </location>
</feature>
<sequence>MIIIIFILLSSSVHTSPSSIVLSFSQSSPSYDIVCPGDTVVFTCITSYEEGGGVSWRINGPNRILINDHQIDQLNGFILTITDFTNNTLTSTASVNVSVALQLNGTVIDCSGDLITYSNTLTVHIAGIPVSVINIKIIPINNNTVLMNWYYGKNDEVHCIQYYNITIISDDNINGHMISNESSATIPSLIIGTNYSFIIIPIDTIGRDGPPSSLIQYIWNVPAQVVNISWDQISTDSITIWWNNTEDTSHYPPVHYIISIHNITINTTDTNVTINGLYPNNEYTICIQPVNAIGRGQLINITVSVIESLRDTIITSSDDRSTSTSISLTIIDNTLVSETSSSIKPSTISINTCGSVFYLIYLHELPVESLKIAHEAEGRVRYFSDETGSDSSKDCTCSAITDITPLHIK</sequence>
<dbReference type="SUPFAM" id="SSF48726">
    <property type="entry name" value="Immunoglobulin"/>
    <property type="match status" value="1"/>
</dbReference>
<dbReference type="InterPro" id="IPR003961">
    <property type="entry name" value="FN3_dom"/>
</dbReference>
<protein>
    <recommendedName>
        <fullName evidence="2">Fibronectin type-III domain-containing protein</fullName>
    </recommendedName>
</protein>
<evidence type="ECO:0000256" key="1">
    <source>
        <dbReference type="SAM" id="SignalP"/>
    </source>
</evidence>
<reference evidence="3" key="1">
    <citation type="submission" date="2017-05" db="UniProtKB">
        <authorList>
            <consortium name="EnsemblMetazoa"/>
        </authorList>
    </citation>
    <scope>IDENTIFICATION</scope>
</reference>
<accession>A0A1X7TUJ7</accession>
<feature type="signal peptide" evidence="1">
    <location>
        <begin position="1"/>
        <end position="15"/>
    </location>
</feature>
<dbReference type="InParanoid" id="A0A1X7TUJ7"/>
<dbReference type="SUPFAM" id="SSF49265">
    <property type="entry name" value="Fibronectin type III"/>
    <property type="match status" value="2"/>
</dbReference>
<evidence type="ECO:0000313" key="3">
    <source>
        <dbReference type="EnsemblMetazoa" id="Aqu2.1.18727_001"/>
    </source>
</evidence>
<dbReference type="Pfam" id="PF00041">
    <property type="entry name" value="fn3"/>
    <property type="match status" value="1"/>
</dbReference>
<dbReference type="Gene3D" id="2.60.40.10">
    <property type="entry name" value="Immunoglobulins"/>
    <property type="match status" value="2"/>
</dbReference>
<name>A0A1X7TUJ7_AMPQE</name>
<organism evidence="3">
    <name type="scientific">Amphimedon queenslandica</name>
    <name type="common">Sponge</name>
    <dbReference type="NCBI Taxonomy" id="400682"/>
    <lineage>
        <taxon>Eukaryota</taxon>
        <taxon>Metazoa</taxon>
        <taxon>Porifera</taxon>
        <taxon>Demospongiae</taxon>
        <taxon>Heteroscleromorpha</taxon>
        <taxon>Haplosclerida</taxon>
        <taxon>Niphatidae</taxon>
        <taxon>Amphimedon</taxon>
    </lineage>
</organism>
<dbReference type="InterPro" id="IPR013783">
    <property type="entry name" value="Ig-like_fold"/>
</dbReference>
<evidence type="ECO:0000259" key="2">
    <source>
        <dbReference type="PROSITE" id="PS50853"/>
    </source>
</evidence>
<feature type="domain" description="Fibronectin type-III" evidence="2">
    <location>
        <begin position="131"/>
        <end position="223"/>
    </location>
</feature>